<protein>
    <submittedName>
        <fullName evidence="3">SEC10/PgrA surface exclusion domain-containing protein</fullName>
    </submittedName>
</protein>
<dbReference type="AlphaFoldDB" id="A0A7H9EM48"/>
<evidence type="ECO:0000313" key="4">
    <source>
        <dbReference type="Proteomes" id="UP000510886"/>
    </source>
</evidence>
<evidence type="ECO:0000313" key="3">
    <source>
        <dbReference type="EMBL" id="QLL78808.1"/>
    </source>
</evidence>
<keyword evidence="1" id="KW-0175">Coiled coil</keyword>
<dbReference type="EMBL" id="CP047418">
    <property type="protein sequence ID" value="QLL78808.1"/>
    <property type="molecule type" value="Genomic_DNA"/>
</dbReference>
<feature type="coiled-coil region" evidence="1">
    <location>
        <begin position="136"/>
        <end position="230"/>
    </location>
</feature>
<evidence type="ECO:0000256" key="1">
    <source>
        <dbReference type="SAM" id="Coils"/>
    </source>
</evidence>
<dbReference type="NCBIfam" id="TIGR04320">
    <property type="entry name" value="Surf_Exclu_PgrA"/>
    <property type="match status" value="1"/>
</dbReference>
<dbReference type="Proteomes" id="UP000510886">
    <property type="component" value="Chromosome"/>
</dbReference>
<proteinExistence type="predicted"/>
<feature type="compositionally biased region" description="Low complexity" evidence="2">
    <location>
        <begin position="239"/>
        <end position="257"/>
    </location>
</feature>
<name>A0A7H9EM48_9LACO</name>
<dbReference type="InterPro" id="IPR027607">
    <property type="entry name" value="Surf_Exclu_SEC10/PgrA"/>
</dbReference>
<accession>A0A7H9EM48</accession>
<dbReference type="KEGG" id="lsw:GTO87_04815"/>
<evidence type="ECO:0000256" key="2">
    <source>
        <dbReference type="SAM" id="MobiDB-lite"/>
    </source>
</evidence>
<organism evidence="3 4">
    <name type="scientific">Ligilactobacillus saerimneri</name>
    <dbReference type="NCBI Taxonomy" id="228229"/>
    <lineage>
        <taxon>Bacteria</taxon>
        <taxon>Bacillati</taxon>
        <taxon>Bacillota</taxon>
        <taxon>Bacilli</taxon>
        <taxon>Lactobacillales</taxon>
        <taxon>Lactobacillaceae</taxon>
        <taxon>Ligilactobacillus</taxon>
    </lineage>
</organism>
<sequence>MKKGEDSVGGTHFSGEALGALGVGSYTFNPNQKEFTLDEIKEAIWNNIMMMLFDDGHSNWGHASLLTGIQNSNFSGDDATSYFGFAITENSYLLFENYSISHVDDSEVFTSPNGEEALRQELATATQDLTAKQGVASDAKTANDQAQSELQAAKTALNTATQDLATKQATANKTQQALSDASDKLAKDQEAAQKAQALLDQLNQDLPTKLANLQKAKDNQTAKNQAFDQAYNNWLQKSAAVSSASQDAQKALAQAQQKVSERFQQS</sequence>
<reference evidence="3 4" key="1">
    <citation type="submission" date="2020-01" db="EMBL/GenBank/DDBJ databases">
        <title>Complete and circular genome sequences of six lactobacillus isolates from horses.</title>
        <authorList>
            <person name="Hassan H.M."/>
        </authorList>
    </citation>
    <scope>NUCLEOTIDE SEQUENCE [LARGE SCALE GENOMIC DNA]</scope>
    <source>
        <strain evidence="3 4">1A</strain>
    </source>
</reference>
<feature type="region of interest" description="Disordered" evidence="2">
    <location>
        <begin position="239"/>
        <end position="266"/>
    </location>
</feature>
<gene>
    <name evidence="3" type="ORF">GTO87_04815</name>
</gene>